<keyword evidence="3" id="KW-1185">Reference proteome</keyword>
<gene>
    <name evidence="2" type="ORF">CC85DRAFT_155550</name>
</gene>
<feature type="compositionally biased region" description="Low complexity" evidence="1">
    <location>
        <begin position="652"/>
        <end position="663"/>
    </location>
</feature>
<feature type="compositionally biased region" description="Polar residues" evidence="1">
    <location>
        <begin position="784"/>
        <end position="798"/>
    </location>
</feature>
<evidence type="ECO:0000256" key="1">
    <source>
        <dbReference type="SAM" id="MobiDB-lite"/>
    </source>
</evidence>
<dbReference type="AlphaFoldDB" id="A0A0J0XW67"/>
<dbReference type="EMBL" id="KQ087182">
    <property type="protein sequence ID" value="KLT45332.1"/>
    <property type="molecule type" value="Genomic_DNA"/>
</dbReference>
<accession>A0A0J0XW67</accession>
<feature type="compositionally biased region" description="Low complexity" evidence="1">
    <location>
        <begin position="222"/>
        <end position="245"/>
    </location>
</feature>
<evidence type="ECO:0000313" key="2">
    <source>
        <dbReference type="EMBL" id="KLT45332.1"/>
    </source>
</evidence>
<dbReference type="OrthoDB" id="2564636at2759"/>
<feature type="region of interest" description="Disordered" evidence="1">
    <location>
        <begin position="212"/>
        <end position="304"/>
    </location>
</feature>
<sequence>MPLSLRRKGSISSLLSGKGHRRSSSESSLSAIKPEVTANTHARKPSSGLLGLTPLQEGDRAPSRVRPPPSAFRGVRPAPPSPSPKGKEPAPVAPLQSRPGRAHWVVDSLETHRGNEIWSQQNRVILVVGEPSRAALAPLLYSPAFADTLVLVGSLEPIPEIELLNSPSHLLHSETIYPTVQPFQPPAAAIADATHPVTVVLQYGTALAEAHRRDTAVSQVLTRPGSFGPRSRRGSSTSLSGSHTPPGTPPPPTARRRLWSFGSNSPAEESSPAVSRQGSALDLTRFVSESNRSRTPSIAGDKERKTLHKRASSLFKKDQVVSDGSPIDAIINFIPFADPRLDQQRVLQAMLQNTVVLTTAALPILATAVTTSSAQAQVAITELSPLSLIHIVPVDAPLQLPTVIERFLLPLLPTMAGRVRRPLFGCVTGYGAWLSPMTDPVNGGASGAETLLFGGVRCPNHIAEAEGVKPQAMLAGWDHCASSPGLLTETVENMKTPPTFSRQASHMALSELRTQPTRPSAMSSSQSMMSVGTPGSPASLSPPSSPSIASGRSLPPGAAPARSTSPTAALRGAPTARPESKSPAPVQHQPTRQARTQTPSPPPKIREPLPPKEIPTLRAKPQMPRPTSDPYRSKTPTPAEYVRPESVTPRGTSTPTSSIPFTSRFDPRYRELEAKREKEADATLRAQAKEALRATLSPSIAPRSAPLPNGAAPPAEFGGYDRRARGPSGLRNAVTVPQNNLQPSPPTPELDPSSSSCSSSSVLEPSWSEDRSGSSARSSKRSSATPQATLSKPISGSVSRKGLSGFTSIFKRRSVKA</sequence>
<proteinExistence type="predicted"/>
<feature type="compositionally biased region" description="Basic and acidic residues" evidence="1">
    <location>
        <begin position="665"/>
        <end position="692"/>
    </location>
</feature>
<name>A0A0J0XW67_9TREE</name>
<feature type="compositionally biased region" description="Low complexity" evidence="1">
    <location>
        <begin position="773"/>
        <end position="783"/>
    </location>
</feature>
<feature type="compositionally biased region" description="Low complexity" evidence="1">
    <location>
        <begin position="520"/>
        <end position="569"/>
    </location>
</feature>
<evidence type="ECO:0000313" key="3">
    <source>
        <dbReference type="Proteomes" id="UP000053611"/>
    </source>
</evidence>
<dbReference type="Proteomes" id="UP000053611">
    <property type="component" value="Unassembled WGS sequence"/>
</dbReference>
<dbReference type="STRING" id="879819.A0A0J0XW67"/>
<feature type="region of interest" description="Disordered" evidence="1">
    <location>
        <begin position="512"/>
        <end position="806"/>
    </location>
</feature>
<feature type="compositionally biased region" description="Polar residues" evidence="1">
    <location>
        <begin position="261"/>
        <end position="278"/>
    </location>
</feature>
<reference evidence="2 3" key="1">
    <citation type="submission" date="2015-03" db="EMBL/GenBank/DDBJ databases">
        <title>Genomics and transcriptomics of the oil-accumulating basidiomycete yeast T. oleaginosus allow insights into substrate utilization and the diverse evolutionary trajectories of mating systems in fungi.</title>
        <authorList>
            <consortium name="DOE Joint Genome Institute"/>
            <person name="Kourist R."/>
            <person name="Kracht O."/>
            <person name="Bracharz F."/>
            <person name="Lipzen A."/>
            <person name="Nolan M."/>
            <person name="Ohm R."/>
            <person name="Grigoriev I."/>
            <person name="Sun S."/>
            <person name="Heitman J."/>
            <person name="Bruck T."/>
            <person name="Nowrousian M."/>
        </authorList>
    </citation>
    <scope>NUCLEOTIDE SEQUENCE [LARGE SCALE GENOMIC DNA]</scope>
    <source>
        <strain evidence="2 3">IBC0246</strain>
    </source>
</reference>
<organism evidence="2 3">
    <name type="scientific">Cutaneotrichosporon oleaginosum</name>
    <dbReference type="NCBI Taxonomy" id="879819"/>
    <lineage>
        <taxon>Eukaryota</taxon>
        <taxon>Fungi</taxon>
        <taxon>Dikarya</taxon>
        <taxon>Basidiomycota</taxon>
        <taxon>Agaricomycotina</taxon>
        <taxon>Tremellomycetes</taxon>
        <taxon>Trichosporonales</taxon>
        <taxon>Trichosporonaceae</taxon>
        <taxon>Cutaneotrichosporon</taxon>
    </lineage>
</organism>
<feature type="compositionally biased region" description="Low complexity" evidence="1">
    <location>
        <begin position="753"/>
        <end position="766"/>
    </location>
</feature>
<dbReference type="RefSeq" id="XP_018281823.1">
    <property type="nucleotide sequence ID" value="XM_018419616.1"/>
</dbReference>
<feature type="compositionally biased region" description="Polar residues" evidence="1">
    <location>
        <begin position="588"/>
        <end position="598"/>
    </location>
</feature>
<protein>
    <submittedName>
        <fullName evidence="2">Uncharacterized protein</fullName>
    </submittedName>
</protein>
<feature type="region of interest" description="Disordered" evidence="1">
    <location>
        <begin position="1"/>
        <end position="99"/>
    </location>
</feature>
<feature type="compositionally biased region" description="Polar residues" evidence="1">
    <location>
        <begin position="287"/>
        <end position="296"/>
    </location>
</feature>
<dbReference type="GeneID" id="28980219"/>